<dbReference type="PANTHER" id="PTHR12748">
    <property type="entry name" value="ORIGIN RECOGNITION COMPLEX SUBUNIT 3"/>
    <property type="match status" value="1"/>
</dbReference>
<dbReference type="GeneID" id="89925356"/>
<proteinExistence type="inferred from homology"/>
<sequence length="671" mass="74884">MEYEKCYVYEPEGQGPAKRRQIEPQGLQASWKLRREAYQAAWRAQKAQIDAKLSDLNAYAVRSLTAFLDEAAQSPQSSAIPTAILSTGPEASSSTAVTEQLSRDQNAQKCRVFLSISASTGPNLKALLKAIIQKATSRQESPDDDDEDDEVTTRKKGAKLLNYDLQLLADYVSERQLEQVAIAVGDTEGFDSDLLSELVELLGYWCDRIPVVLLLSVATSAESLQQRLSRSAVRCLKGQMFDVAASAIQLEHALEAVVADHPTIWPGSDLIGLILERQSDYIQSIDSFTHAIQYTYMSHYSANALSILLIPSIKFANIPPDHFEALRNVDSFRQHCRGILDDNQASRVRELLDSDEKLFNLAADSIRDLRDRLNSMLPAMKLLQHIQDILHSYPVTPTMPFSKAYKLAMAGRLTQDSSFIRSMLLSVRKSQQHIIGQVLQAFNISSIPATFRSQAETLGKELIRLSASAAGENVQLRSEESVKNSTLRTTVVAQKVELSKQKATLSKRDESYTKLLRRLSDLLERYFGEALVDPKTCLFHELVVYDLRSPYRDTFTPRPRQAIERALATPHDYLDCDCCGPDAASRGKEMMLASSQPTTAVLYQLYLESGSLINVNDLRQAFLAVTAEDGRSEEENTALFQRALAELRSLGFVKGTRKRADHVAKVAWRGL</sequence>
<dbReference type="PANTHER" id="PTHR12748:SF0">
    <property type="entry name" value="ORIGIN RECOGNITION COMPLEX SUBUNIT 3"/>
    <property type="match status" value="1"/>
</dbReference>
<dbReference type="EMBL" id="JAVRRT010000005">
    <property type="protein sequence ID" value="KAK5172371.1"/>
    <property type="molecule type" value="Genomic_DNA"/>
</dbReference>
<comment type="subcellular location">
    <subcellularLocation>
        <location evidence="1">Nucleus</location>
    </subcellularLocation>
</comment>
<dbReference type="AlphaFoldDB" id="A0AAV9PFI8"/>
<dbReference type="InterPro" id="IPR040855">
    <property type="entry name" value="ORC_WH_C"/>
</dbReference>
<evidence type="ECO:0000313" key="9">
    <source>
        <dbReference type="Proteomes" id="UP001337655"/>
    </source>
</evidence>
<dbReference type="GO" id="GO:0005664">
    <property type="term" value="C:nuclear origin of replication recognition complex"/>
    <property type="evidence" value="ECO:0007669"/>
    <property type="project" value="InterPro"/>
</dbReference>
<dbReference type="RefSeq" id="XP_064661215.1">
    <property type="nucleotide sequence ID" value="XM_064801264.1"/>
</dbReference>
<dbReference type="GO" id="GO:0031261">
    <property type="term" value="C:DNA replication preinitiation complex"/>
    <property type="evidence" value="ECO:0007669"/>
    <property type="project" value="TreeGrafter"/>
</dbReference>
<evidence type="ECO:0000313" key="8">
    <source>
        <dbReference type="EMBL" id="KAK5172371.1"/>
    </source>
</evidence>
<reference evidence="8 9" key="1">
    <citation type="submission" date="2023-08" db="EMBL/GenBank/DDBJ databases">
        <title>Black Yeasts Isolated from many extreme environments.</title>
        <authorList>
            <person name="Coleine C."/>
            <person name="Stajich J.E."/>
            <person name="Selbmann L."/>
        </authorList>
    </citation>
    <scope>NUCLEOTIDE SEQUENCE [LARGE SCALE GENOMIC DNA]</scope>
    <source>
        <strain evidence="8 9">CCFEE 5935</strain>
    </source>
</reference>
<evidence type="ECO:0000256" key="1">
    <source>
        <dbReference type="ARBA" id="ARBA00004123"/>
    </source>
</evidence>
<dbReference type="GO" id="GO:0005656">
    <property type="term" value="C:nuclear pre-replicative complex"/>
    <property type="evidence" value="ECO:0007669"/>
    <property type="project" value="TreeGrafter"/>
</dbReference>
<name>A0AAV9PFI8_9PEZI</name>
<accession>A0AAV9PFI8</accession>
<evidence type="ECO:0000256" key="5">
    <source>
        <dbReference type="ARBA" id="ARBA00023242"/>
    </source>
</evidence>
<dbReference type="GO" id="GO:0003688">
    <property type="term" value="F:DNA replication origin binding"/>
    <property type="evidence" value="ECO:0007669"/>
    <property type="project" value="TreeGrafter"/>
</dbReference>
<feature type="domain" description="Origin recognition complex subunit 3 N-terminal" evidence="6">
    <location>
        <begin position="25"/>
        <end position="308"/>
    </location>
</feature>
<comment type="caution">
    <text evidence="8">The sequence shown here is derived from an EMBL/GenBank/DDBJ whole genome shotgun (WGS) entry which is preliminary data.</text>
</comment>
<evidence type="ECO:0000259" key="6">
    <source>
        <dbReference type="Pfam" id="PF07034"/>
    </source>
</evidence>
<organism evidence="8 9">
    <name type="scientific">Saxophila tyrrhenica</name>
    <dbReference type="NCBI Taxonomy" id="1690608"/>
    <lineage>
        <taxon>Eukaryota</taxon>
        <taxon>Fungi</taxon>
        <taxon>Dikarya</taxon>
        <taxon>Ascomycota</taxon>
        <taxon>Pezizomycotina</taxon>
        <taxon>Dothideomycetes</taxon>
        <taxon>Dothideomycetidae</taxon>
        <taxon>Mycosphaerellales</taxon>
        <taxon>Extremaceae</taxon>
        <taxon>Saxophila</taxon>
    </lineage>
</organism>
<evidence type="ECO:0000256" key="2">
    <source>
        <dbReference type="ARBA" id="ARBA00010977"/>
    </source>
</evidence>
<protein>
    <submittedName>
        <fullName evidence="8">Origin recognition complex subunit 3</fullName>
    </submittedName>
</protein>
<gene>
    <name evidence="8" type="primary">ORC3</name>
    <name evidence="8" type="ORF">LTR77_004010</name>
</gene>
<dbReference type="Pfam" id="PF07034">
    <property type="entry name" value="ORC3_N"/>
    <property type="match status" value="1"/>
</dbReference>
<dbReference type="InterPro" id="IPR020795">
    <property type="entry name" value="ORC3"/>
</dbReference>
<dbReference type="GO" id="GO:0006270">
    <property type="term" value="P:DNA replication initiation"/>
    <property type="evidence" value="ECO:0007669"/>
    <property type="project" value="TreeGrafter"/>
</dbReference>
<keyword evidence="9" id="KW-1185">Reference proteome</keyword>
<evidence type="ECO:0000259" key="7">
    <source>
        <dbReference type="Pfam" id="PF18137"/>
    </source>
</evidence>
<dbReference type="Pfam" id="PF18137">
    <property type="entry name" value="WHD_ORC"/>
    <property type="match status" value="1"/>
</dbReference>
<evidence type="ECO:0000256" key="4">
    <source>
        <dbReference type="ARBA" id="ARBA00023125"/>
    </source>
</evidence>
<keyword evidence="4" id="KW-0238">DNA-binding</keyword>
<comment type="similarity">
    <text evidence="2">Belongs to the ORC3 family.</text>
</comment>
<keyword evidence="5" id="KW-0539">Nucleus</keyword>
<evidence type="ECO:0000256" key="3">
    <source>
        <dbReference type="ARBA" id="ARBA00022705"/>
    </source>
</evidence>
<feature type="domain" description="Origin recognition complex subunit 3 winged helix C-terminal" evidence="7">
    <location>
        <begin position="560"/>
        <end position="634"/>
    </location>
</feature>
<keyword evidence="3" id="KW-0235">DNA replication</keyword>
<dbReference type="Proteomes" id="UP001337655">
    <property type="component" value="Unassembled WGS sequence"/>
</dbReference>
<dbReference type="CDD" id="cd20704">
    <property type="entry name" value="Orc3"/>
    <property type="match status" value="1"/>
</dbReference>
<dbReference type="InterPro" id="IPR045667">
    <property type="entry name" value="ORC3_N"/>
</dbReference>